<feature type="non-terminal residue" evidence="1">
    <location>
        <position position="1"/>
    </location>
</feature>
<protein>
    <submittedName>
        <fullName evidence="1">Uncharacterized protein</fullName>
    </submittedName>
</protein>
<accession>A0A0D0U7W8</accession>
<reference evidence="1" key="1">
    <citation type="submission" date="2015-01" db="EMBL/GenBank/DDBJ databases">
        <title>The Genome Sequence of Cryptococcus gattii CA1280.</title>
        <authorList>
            <consortium name="The Broad Institute Genomics Platform"/>
            <person name="Cuomo C."/>
            <person name="Litvintseva A."/>
            <person name="Chen Y."/>
            <person name="Heitman J."/>
            <person name="Sun S."/>
            <person name="Springer D."/>
            <person name="Dromer F."/>
            <person name="Young S."/>
            <person name="Zeng Q."/>
            <person name="Gargeya S."/>
            <person name="Abouelleil A."/>
            <person name="Alvarado L."/>
            <person name="Chapman S.B."/>
            <person name="Gainer-Dewar J."/>
            <person name="Goldberg J."/>
            <person name="Griggs A."/>
            <person name="Gujja S."/>
            <person name="Hansen M."/>
            <person name="Howarth C."/>
            <person name="Imamovic A."/>
            <person name="Larimer J."/>
            <person name="Murphy C."/>
            <person name="Naylor J."/>
            <person name="Pearson M."/>
            <person name="Priest M."/>
            <person name="Roberts A."/>
            <person name="Saif S."/>
            <person name="Shea T."/>
            <person name="Sykes S."/>
            <person name="Wortman J."/>
            <person name="Nusbaum C."/>
            <person name="Birren B."/>
        </authorList>
    </citation>
    <scope>NUCLEOTIDE SEQUENCE [LARGE SCALE GENOMIC DNA]</scope>
    <source>
        <strain evidence="1">CA1280</strain>
    </source>
</reference>
<dbReference type="AlphaFoldDB" id="A0A0D0U7W8"/>
<dbReference type="EMBL" id="KN848002">
    <property type="protein sequence ID" value="KIR44338.1"/>
    <property type="molecule type" value="Genomic_DNA"/>
</dbReference>
<gene>
    <name evidence="1" type="ORF">I312_06423</name>
</gene>
<proteinExistence type="predicted"/>
<feature type="non-terminal residue" evidence="1">
    <location>
        <position position="98"/>
    </location>
</feature>
<name>A0A0D0U7W8_CRYGA</name>
<sequence>RRGTPYVGPVGIDKRDLFPNTIERVICLVCLGAMNYDIPPSLSPFHLSTLYTFRSLKTRMGIGSNWGKASNMLHFSSNLEHLETLASGNKGKQTSVPL</sequence>
<organism evidence="1">
    <name type="scientific">Cryptococcus bacillisporus CA1280</name>
    <dbReference type="NCBI Taxonomy" id="1296109"/>
    <lineage>
        <taxon>Eukaryota</taxon>
        <taxon>Fungi</taxon>
        <taxon>Dikarya</taxon>
        <taxon>Basidiomycota</taxon>
        <taxon>Agaricomycotina</taxon>
        <taxon>Tremellomycetes</taxon>
        <taxon>Tremellales</taxon>
        <taxon>Cryptococcaceae</taxon>
        <taxon>Cryptococcus</taxon>
        <taxon>Cryptococcus gattii species complex</taxon>
    </lineage>
</organism>
<evidence type="ECO:0000313" key="1">
    <source>
        <dbReference type="EMBL" id="KIR44338.1"/>
    </source>
</evidence>
<dbReference type="HOGENOM" id="CLU_2339097_0_0_1"/>